<evidence type="ECO:0000313" key="3">
    <source>
        <dbReference type="Proteomes" id="UP000016936"/>
    </source>
</evidence>
<dbReference type="OrthoDB" id="10678279at2759"/>
<feature type="compositionally biased region" description="Low complexity" evidence="1">
    <location>
        <begin position="252"/>
        <end position="265"/>
    </location>
</feature>
<feature type="region of interest" description="Disordered" evidence="1">
    <location>
        <begin position="29"/>
        <end position="90"/>
    </location>
</feature>
<reference evidence="3" key="2">
    <citation type="journal article" date="2013" name="PLoS Genet.">
        <title>Comparative genome structure, secondary metabolite, and effector coding capacity across Cochliobolus pathogens.</title>
        <authorList>
            <person name="Condon B.J."/>
            <person name="Leng Y."/>
            <person name="Wu D."/>
            <person name="Bushley K.E."/>
            <person name="Ohm R.A."/>
            <person name="Otillar R."/>
            <person name="Martin J."/>
            <person name="Schackwitz W."/>
            <person name="Grimwood J."/>
            <person name="MohdZainudin N."/>
            <person name="Xue C."/>
            <person name="Wang R."/>
            <person name="Manning V.A."/>
            <person name="Dhillon B."/>
            <person name="Tu Z.J."/>
            <person name="Steffenson B.J."/>
            <person name="Salamov A."/>
            <person name="Sun H."/>
            <person name="Lowry S."/>
            <person name="LaButti K."/>
            <person name="Han J."/>
            <person name="Copeland A."/>
            <person name="Lindquist E."/>
            <person name="Barry K."/>
            <person name="Schmutz J."/>
            <person name="Baker S.E."/>
            <person name="Ciuffetti L.M."/>
            <person name="Grigoriev I.V."/>
            <person name="Zhong S."/>
            <person name="Turgeon B.G."/>
        </authorList>
    </citation>
    <scope>NUCLEOTIDE SEQUENCE [LARGE SCALE GENOMIC DNA]</scope>
    <source>
        <strain evidence="3">C5 / ATCC 48332 / race O</strain>
    </source>
</reference>
<dbReference type="AlphaFoldDB" id="M2UIJ9"/>
<accession>M2UIJ9</accession>
<sequence length="330" mass="35811">MGRPAASRPHAHLPLCPCPCPALQLQPATNTTTTTTSQPPQGRQASQPARARPDWRRRRAASQQRRRRISRSPAQTTVRSRAGTGVGSGQWAMGQAAGASMGSSDEIIGAACPPGLYLLCLSKYAPHIPPSADMLHTVPSHCRPSCALLQPARHQRPKKGGVWACMALDGPRCDTARRPVTRRRASDLRRSLSRDAMHIATLLLYLHDDDPGCRQHSNCKRTSRAARLVDDDGGDDDDDDDAARFVSLRSRPGSLSAPPSFAAPATHRTHIPAPSQPALWPLPSLPFFVLTYSRALLAGCVYMVQSVIAPRPPSNQPWHLLPFLQTPTVS</sequence>
<dbReference type="HOGENOM" id="CLU_841998_0_0_1"/>
<dbReference type="Proteomes" id="UP000016936">
    <property type="component" value="Unassembled WGS sequence"/>
</dbReference>
<keyword evidence="3" id="KW-1185">Reference proteome</keyword>
<proteinExistence type="predicted"/>
<name>M2UIJ9_COCH5</name>
<dbReference type="EMBL" id="KB445573">
    <property type="protein sequence ID" value="EMD93506.1"/>
    <property type="molecule type" value="Genomic_DNA"/>
</dbReference>
<protein>
    <submittedName>
        <fullName evidence="2">Uncharacterized protein</fullName>
    </submittedName>
</protein>
<feature type="compositionally biased region" description="Polar residues" evidence="1">
    <location>
        <begin position="37"/>
        <end position="47"/>
    </location>
</feature>
<organism evidence="2 3">
    <name type="scientific">Cochliobolus heterostrophus (strain C5 / ATCC 48332 / race O)</name>
    <name type="common">Southern corn leaf blight fungus</name>
    <name type="synonym">Bipolaris maydis</name>
    <dbReference type="NCBI Taxonomy" id="701091"/>
    <lineage>
        <taxon>Eukaryota</taxon>
        <taxon>Fungi</taxon>
        <taxon>Dikarya</taxon>
        <taxon>Ascomycota</taxon>
        <taxon>Pezizomycotina</taxon>
        <taxon>Dothideomycetes</taxon>
        <taxon>Pleosporomycetidae</taxon>
        <taxon>Pleosporales</taxon>
        <taxon>Pleosporineae</taxon>
        <taxon>Pleosporaceae</taxon>
        <taxon>Bipolaris</taxon>
    </lineage>
</organism>
<feature type="region of interest" description="Disordered" evidence="1">
    <location>
        <begin position="249"/>
        <end position="268"/>
    </location>
</feature>
<reference evidence="2 3" key="1">
    <citation type="journal article" date="2012" name="PLoS Pathog.">
        <title>Diverse lifestyles and strategies of plant pathogenesis encoded in the genomes of eighteen Dothideomycetes fungi.</title>
        <authorList>
            <person name="Ohm R.A."/>
            <person name="Feau N."/>
            <person name="Henrissat B."/>
            <person name="Schoch C.L."/>
            <person name="Horwitz B.A."/>
            <person name="Barry K.W."/>
            <person name="Condon B.J."/>
            <person name="Copeland A.C."/>
            <person name="Dhillon B."/>
            <person name="Glaser F."/>
            <person name="Hesse C.N."/>
            <person name="Kosti I."/>
            <person name="LaButti K."/>
            <person name="Lindquist E.A."/>
            <person name="Lucas S."/>
            <person name="Salamov A.A."/>
            <person name="Bradshaw R.E."/>
            <person name="Ciuffetti L."/>
            <person name="Hamelin R.C."/>
            <person name="Kema G.H.J."/>
            <person name="Lawrence C."/>
            <person name="Scott J.A."/>
            <person name="Spatafora J.W."/>
            <person name="Turgeon B.G."/>
            <person name="de Wit P.J.G.M."/>
            <person name="Zhong S."/>
            <person name="Goodwin S.B."/>
            <person name="Grigoriev I.V."/>
        </authorList>
    </citation>
    <scope>NUCLEOTIDE SEQUENCE [LARGE SCALE GENOMIC DNA]</scope>
    <source>
        <strain evidence="3">C5 / ATCC 48332 / race O</strain>
    </source>
</reference>
<evidence type="ECO:0000313" key="2">
    <source>
        <dbReference type="EMBL" id="EMD93506.1"/>
    </source>
</evidence>
<gene>
    <name evidence="2" type="ORF">COCHEDRAFT_1028683</name>
</gene>
<evidence type="ECO:0000256" key="1">
    <source>
        <dbReference type="SAM" id="MobiDB-lite"/>
    </source>
</evidence>
<feature type="compositionally biased region" description="Basic residues" evidence="1">
    <location>
        <begin position="55"/>
        <end position="70"/>
    </location>
</feature>